<dbReference type="InterPro" id="IPR005569">
    <property type="entry name" value="Arc_DNA-bd_dom"/>
</dbReference>
<evidence type="ECO:0000313" key="2">
    <source>
        <dbReference type="EMBL" id="RAQ28291.1"/>
    </source>
</evidence>
<evidence type="ECO:0000259" key="1">
    <source>
        <dbReference type="Pfam" id="PF03869"/>
    </source>
</evidence>
<comment type="caution">
    <text evidence="2">The sequence shown here is derived from an EMBL/GenBank/DDBJ whole genome shotgun (WGS) entry which is preliminary data.</text>
</comment>
<dbReference type="Proteomes" id="UP000249377">
    <property type="component" value="Unassembled WGS sequence"/>
</dbReference>
<dbReference type="Gene3D" id="1.10.1220.10">
    <property type="entry name" value="Met repressor-like"/>
    <property type="match status" value="1"/>
</dbReference>
<dbReference type="GO" id="GO:0006355">
    <property type="term" value="P:regulation of DNA-templated transcription"/>
    <property type="evidence" value="ECO:0007669"/>
    <property type="project" value="InterPro"/>
</dbReference>
<keyword evidence="3" id="KW-1185">Reference proteome</keyword>
<proteinExistence type="predicted"/>
<dbReference type="GO" id="GO:0003677">
    <property type="term" value="F:DNA binding"/>
    <property type="evidence" value="ECO:0007669"/>
    <property type="project" value="InterPro"/>
</dbReference>
<accession>A0A328UHZ5</accession>
<dbReference type="InterPro" id="IPR010985">
    <property type="entry name" value="Ribbon_hlx_hlx"/>
</dbReference>
<dbReference type="RefSeq" id="WP_112333003.1">
    <property type="nucleotide sequence ID" value="NZ_JADPHD010000006.1"/>
</dbReference>
<dbReference type="SUPFAM" id="SSF47598">
    <property type="entry name" value="Ribbon-helix-helix"/>
    <property type="match status" value="1"/>
</dbReference>
<feature type="domain" description="Arc-like DNA binding" evidence="1">
    <location>
        <begin position="7"/>
        <end position="41"/>
    </location>
</feature>
<name>A0A328UHZ5_9FIRM</name>
<dbReference type="EMBL" id="QLYR01000006">
    <property type="protein sequence ID" value="RAQ28291.1"/>
    <property type="molecule type" value="Genomic_DNA"/>
</dbReference>
<dbReference type="InterPro" id="IPR013321">
    <property type="entry name" value="Arc_rbn_hlx_hlx"/>
</dbReference>
<evidence type="ECO:0000313" key="3">
    <source>
        <dbReference type="Proteomes" id="UP000249377"/>
    </source>
</evidence>
<dbReference type="AlphaFoldDB" id="A0A328UHZ5"/>
<gene>
    <name evidence="2" type="ORF">DPQ25_09825</name>
</gene>
<dbReference type="Pfam" id="PF03869">
    <property type="entry name" value="Arc"/>
    <property type="match status" value="1"/>
</dbReference>
<sequence>MKPDYVKFTLRIESELFEKFRFIADAHARSANRELETAIKQYVSEYEKENGEIGKSTK</sequence>
<reference evidence="2 3" key="1">
    <citation type="submission" date="2018-06" db="EMBL/GenBank/DDBJ databases">
        <title>Noncontiguous genome sequence of Ruminococcaceae bacterium ASD2818.</title>
        <authorList>
            <person name="Chaplin A.V."/>
            <person name="Sokolova S.R."/>
            <person name="Kochetkova T.O."/>
            <person name="Goltsov A.Y."/>
            <person name="Trofimov D.Y."/>
            <person name="Efimov B.A."/>
        </authorList>
    </citation>
    <scope>NUCLEOTIDE SEQUENCE [LARGE SCALE GENOMIC DNA]</scope>
    <source>
        <strain evidence="2 3">ASD2818</strain>
    </source>
</reference>
<organism evidence="2 3">
    <name type="scientific">Hydrogeniiclostridium mannosilyticum</name>
    <dbReference type="NCBI Taxonomy" id="2764322"/>
    <lineage>
        <taxon>Bacteria</taxon>
        <taxon>Bacillati</taxon>
        <taxon>Bacillota</taxon>
        <taxon>Clostridia</taxon>
        <taxon>Eubacteriales</taxon>
        <taxon>Acutalibacteraceae</taxon>
        <taxon>Hydrogeniiclostridium</taxon>
    </lineage>
</organism>
<protein>
    <recommendedName>
        <fullName evidence="1">Arc-like DNA binding domain-containing protein</fullName>
    </recommendedName>
</protein>